<accession>A0A377HZT6</accession>
<proteinExistence type="predicted"/>
<organism evidence="1 2">
    <name type="scientific">Haemophilus parahaemolyticus</name>
    <dbReference type="NCBI Taxonomy" id="735"/>
    <lineage>
        <taxon>Bacteria</taxon>
        <taxon>Pseudomonadati</taxon>
        <taxon>Pseudomonadota</taxon>
        <taxon>Gammaproteobacteria</taxon>
        <taxon>Pasteurellales</taxon>
        <taxon>Pasteurellaceae</taxon>
        <taxon>Haemophilus</taxon>
    </lineage>
</organism>
<protein>
    <submittedName>
        <fullName evidence="1">Uncharacterized protein</fullName>
    </submittedName>
</protein>
<dbReference type="Proteomes" id="UP000254867">
    <property type="component" value="Unassembled WGS sequence"/>
</dbReference>
<evidence type="ECO:0000313" key="1">
    <source>
        <dbReference type="EMBL" id="STO63619.1"/>
    </source>
</evidence>
<dbReference type="AlphaFoldDB" id="A0A377HZT6"/>
<evidence type="ECO:0000313" key="2">
    <source>
        <dbReference type="Proteomes" id="UP000254867"/>
    </source>
</evidence>
<name>A0A377HZT6_HAEPH</name>
<sequence>MSQKVNNLEFAPNKNIFFDRYIEAMPPCISEPPPTTCISEPSINNILNINISIFCIKTEAPPSKRVISDEYISLWADFYKSLINDLNSNLKKIKQESFLSNFLHQYKLEEFTEIVKFITDEMEDKVIFYSLVNILSKYPYIKNINGYKSYSISPQGFINLSIVKGRNSFSSILNLEFRPDGKITFNTHDDEVNDFLLHGTFFSPKKYLSNRKFKLLLRLLDD</sequence>
<dbReference type="EMBL" id="UGHH01000002">
    <property type="protein sequence ID" value="STO63619.1"/>
    <property type="molecule type" value="Genomic_DNA"/>
</dbReference>
<gene>
    <name evidence="1" type="ORF">NCTC10794_00657</name>
</gene>
<dbReference type="RefSeq" id="WP_105899811.1">
    <property type="nucleotide sequence ID" value="NZ_UGHH01000002.1"/>
</dbReference>
<reference evidence="1 2" key="1">
    <citation type="submission" date="2018-06" db="EMBL/GenBank/DDBJ databases">
        <authorList>
            <consortium name="Pathogen Informatics"/>
            <person name="Doyle S."/>
        </authorList>
    </citation>
    <scope>NUCLEOTIDE SEQUENCE [LARGE SCALE GENOMIC DNA]</scope>
    <source>
        <strain evidence="1 2">NCTC10794</strain>
    </source>
</reference>